<evidence type="ECO:0000313" key="5">
    <source>
        <dbReference type="Proteomes" id="UP001501410"/>
    </source>
</evidence>
<feature type="chain" id="PRO_5046336205" evidence="3">
    <location>
        <begin position="20"/>
        <end position="644"/>
    </location>
</feature>
<dbReference type="Pfam" id="PF13584">
    <property type="entry name" value="BatD"/>
    <property type="match status" value="3"/>
</dbReference>
<feature type="transmembrane region" description="Helical" evidence="2">
    <location>
        <begin position="498"/>
        <end position="515"/>
    </location>
</feature>
<feature type="compositionally biased region" description="Low complexity" evidence="1">
    <location>
        <begin position="145"/>
        <end position="154"/>
    </location>
</feature>
<comment type="caution">
    <text evidence="4">The sequence shown here is derived from an EMBL/GenBank/DDBJ whole genome shotgun (WGS) entry which is preliminary data.</text>
</comment>
<dbReference type="PANTHER" id="PTHR40940:SF2">
    <property type="entry name" value="BATD"/>
    <property type="match status" value="1"/>
</dbReference>
<evidence type="ECO:0000313" key="4">
    <source>
        <dbReference type="EMBL" id="GAA4448650.1"/>
    </source>
</evidence>
<gene>
    <name evidence="4" type="ORF">GCM10023092_01530</name>
</gene>
<feature type="signal peptide" evidence="3">
    <location>
        <begin position="1"/>
        <end position="19"/>
    </location>
</feature>
<dbReference type="RefSeq" id="WP_344821676.1">
    <property type="nucleotide sequence ID" value="NZ_BAABEZ010000001.1"/>
</dbReference>
<accession>A0ABP8MD34</accession>
<organism evidence="4 5">
    <name type="scientific">Rurimicrobium arvi</name>
    <dbReference type="NCBI Taxonomy" id="2049916"/>
    <lineage>
        <taxon>Bacteria</taxon>
        <taxon>Pseudomonadati</taxon>
        <taxon>Bacteroidota</taxon>
        <taxon>Chitinophagia</taxon>
        <taxon>Chitinophagales</taxon>
        <taxon>Chitinophagaceae</taxon>
        <taxon>Rurimicrobium</taxon>
    </lineage>
</organism>
<dbReference type="InterPro" id="IPR025738">
    <property type="entry name" value="BatD"/>
</dbReference>
<evidence type="ECO:0000256" key="3">
    <source>
        <dbReference type="SAM" id="SignalP"/>
    </source>
</evidence>
<dbReference type="EMBL" id="BAABEZ010000001">
    <property type="protein sequence ID" value="GAA4448650.1"/>
    <property type="molecule type" value="Genomic_DNA"/>
</dbReference>
<keyword evidence="2" id="KW-1133">Transmembrane helix</keyword>
<feature type="region of interest" description="Disordered" evidence="1">
    <location>
        <begin position="132"/>
        <end position="154"/>
    </location>
</feature>
<keyword evidence="5" id="KW-1185">Reference proteome</keyword>
<proteinExistence type="predicted"/>
<keyword evidence="2" id="KW-0812">Transmembrane</keyword>
<reference evidence="5" key="1">
    <citation type="journal article" date="2019" name="Int. J. Syst. Evol. Microbiol.">
        <title>The Global Catalogue of Microorganisms (GCM) 10K type strain sequencing project: providing services to taxonomists for standard genome sequencing and annotation.</title>
        <authorList>
            <consortium name="The Broad Institute Genomics Platform"/>
            <consortium name="The Broad Institute Genome Sequencing Center for Infectious Disease"/>
            <person name="Wu L."/>
            <person name="Ma J."/>
        </authorList>
    </citation>
    <scope>NUCLEOTIDE SEQUENCE [LARGE SCALE GENOMIC DNA]</scope>
    <source>
        <strain evidence="5">JCM 31921</strain>
    </source>
</reference>
<feature type="compositionally biased region" description="Polar residues" evidence="1">
    <location>
        <begin position="133"/>
        <end position="144"/>
    </location>
</feature>
<evidence type="ECO:0000256" key="1">
    <source>
        <dbReference type="SAM" id="MobiDB-lite"/>
    </source>
</evidence>
<evidence type="ECO:0000256" key="2">
    <source>
        <dbReference type="SAM" id="Phobius"/>
    </source>
</evidence>
<keyword evidence="2" id="KW-0472">Membrane</keyword>
<sequence>MKQRCLFLCLLLLPFWVSAQNIVFSAEASPSTVGVDDVVKVVYMLENIPNLRGASAPDFGSFQVVSGPFQSQSTNYSFNGGQQVQTSSVSLTYVLKPSQTGTFTIAPIIAKDASGKTYQCNPLTIRVVPGSTAPKQQARQQQNADPFGGFDPFDDPFFGGGGSDPFAAIQQQHARMQQLLQQLQQQAQGMNPGGMPNLPNVTEKDLGKNVFVKAIVDKTKVRLGEQVTVTYKMYTLIPMQAQLSKLPSLNGFWTQDFELPADQKPQQEILNGQPYQTFTLKKSALFPQQTGKLTLDPAEIKGVARVGDRYNPYGREVQFTLKSTPVPIEVVPLPTEKQPADFGGAVGKFSLSAKLDKTQLSTDDVATLTLNIAGTGNLKLIEAPVLKLPNGLDAYEPQATDTITSRSLTISGNKIFTYSIAPRVPGDYEIPPISFSFYDPATNTYTTLNTPSYKLQVSQGKNYKKDQGVAQMPGDIHPILTATPEWKSGSKSIIYSPAYWSVYALSIAGLLVVLYRKKQQDSLRSNTALFKKKNANKIALKRMKAAKEFMDQGKTPAFYEEVSKAIWLYLSDKLHIPLSGLSKETAADALASRNISSSVSEKLGRIIDDCELSLYAPSIAGQQMNQTYTDAVDLIGSLEEMFKK</sequence>
<keyword evidence="3" id="KW-0732">Signal</keyword>
<protein>
    <submittedName>
        <fullName evidence="4">BatD family protein</fullName>
    </submittedName>
</protein>
<dbReference type="PANTHER" id="PTHR40940">
    <property type="entry name" value="PROTEIN BATD-RELATED"/>
    <property type="match status" value="1"/>
</dbReference>
<name>A0ABP8MD34_9BACT</name>
<dbReference type="Proteomes" id="UP001501410">
    <property type="component" value="Unassembled WGS sequence"/>
</dbReference>